<dbReference type="InterPro" id="IPR033989">
    <property type="entry name" value="CD209-like_CTLD"/>
</dbReference>
<dbReference type="SMART" id="SM00034">
    <property type="entry name" value="CLECT"/>
    <property type="match status" value="1"/>
</dbReference>
<dbReference type="CDD" id="cd03590">
    <property type="entry name" value="CLECT_DC-SIGN_like"/>
    <property type="match status" value="1"/>
</dbReference>
<dbReference type="PANTHER" id="PTHR46490:SF6">
    <property type="entry name" value="ASIALOGLYCOPROTEIN RECEPTOR 1-LIKE-RELATED"/>
    <property type="match status" value="1"/>
</dbReference>
<dbReference type="Pfam" id="PF00059">
    <property type="entry name" value="Lectin_C"/>
    <property type="match status" value="1"/>
</dbReference>
<keyword evidence="1" id="KW-0430">Lectin</keyword>
<feature type="coiled-coil region" evidence="4">
    <location>
        <begin position="92"/>
        <end position="129"/>
    </location>
</feature>
<dbReference type="GO" id="GO:0030246">
    <property type="term" value="F:carbohydrate binding"/>
    <property type="evidence" value="ECO:0007669"/>
    <property type="project" value="UniProtKB-KW"/>
</dbReference>
<accession>A0A8T0A6S5</accession>
<dbReference type="AlphaFoldDB" id="A0A8T0A6S5"/>
<keyword evidence="5" id="KW-0472">Membrane</keyword>
<keyword evidence="5" id="KW-1133">Transmembrane helix</keyword>
<dbReference type="PROSITE" id="PS00615">
    <property type="entry name" value="C_TYPE_LECTIN_1"/>
    <property type="match status" value="1"/>
</dbReference>
<evidence type="ECO:0000259" key="6">
    <source>
        <dbReference type="PROSITE" id="PS50041"/>
    </source>
</evidence>
<protein>
    <recommendedName>
        <fullName evidence="6">C-type lectin domain-containing protein</fullName>
    </recommendedName>
</protein>
<evidence type="ECO:0000256" key="2">
    <source>
        <dbReference type="ARBA" id="ARBA00023157"/>
    </source>
</evidence>
<dbReference type="InterPro" id="IPR001304">
    <property type="entry name" value="C-type_lectin-like"/>
</dbReference>
<reference evidence="7" key="1">
    <citation type="submission" date="2020-08" db="EMBL/GenBank/DDBJ databases">
        <title>Chromosome-level assembly of Southern catfish (Silurus meridionalis) provides insights into visual adaptation to the nocturnal and benthic lifestyles.</title>
        <authorList>
            <person name="Zhang Y."/>
            <person name="Wang D."/>
            <person name="Peng Z."/>
        </authorList>
    </citation>
    <scope>NUCLEOTIDE SEQUENCE</scope>
    <source>
        <strain evidence="7">SWU-2019-XX</strain>
        <tissue evidence="7">Muscle</tissue>
    </source>
</reference>
<organism evidence="7 8">
    <name type="scientific">Silurus meridionalis</name>
    <name type="common">Southern catfish</name>
    <name type="synonym">Silurus soldatovi meridionalis</name>
    <dbReference type="NCBI Taxonomy" id="175797"/>
    <lineage>
        <taxon>Eukaryota</taxon>
        <taxon>Metazoa</taxon>
        <taxon>Chordata</taxon>
        <taxon>Craniata</taxon>
        <taxon>Vertebrata</taxon>
        <taxon>Euteleostomi</taxon>
        <taxon>Actinopterygii</taxon>
        <taxon>Neopterygii</taxon>
        <taxon>Teleostei</taxon>
        <taxon>Ostariophysi</taxon>
        <taxon>Siluriformes</taxon>
        <taxon>Siluridae</taxon>
        <taxon>Silurus</taxon>
    </lineage>
</organism>
<keyword evidence="4" id="KW-0175">Coiled coil</keyword>
<dbReference type="SUPFAM" id="SSF56436">
    <property type="entry name" value="C-type lectin-like"/>
    <property type="match status" value="1"/>
</dbReference>
<dbReference type="PANTHER" id="PTHR46490">
    <property type="entry name" value="C-TYPE LECTIN DOMAIN FAMILY 12 MEMBER A-RELATED"/>
    <property type="match status" value="1"/>
</dbReference>
<sequence length="254" mass="29723">MSQLVAYVNYAVDSGEHIERVVEIYESADCISGQNPRTEKENANMKTQTGADKKVSRCYTITVVCVVVLLCVLLLAAITVLWIKFNNLTVERKQLQTNNSYLTNQRNQLQKEKDTLQRMLEDMDTYTRLEWKYFNSSFYYISTVMKNWTESRNDCINRGADLVIINSTEEEEFIINQLNNNEAWIGLSDTETEGMWKWVDGSKLTIALWHETEPNNHNNNEDCVKIETDKRDKKWNDVPCFNTIKWICEKNVFQ</sequence>
<dbReference type="InterPro" id="IPR018378">
    <property type="entry name" value="C-type_lectin_CS"/>
</dbReference>
<evidence type="ECO:0000313" key="7">
    <source>
        <dbReference type="EMBL" id="KAF7686746.1"/>
    </source>
</evidence>
<evidence type="ECO:0000256" key="5">
    <source>
        <dbReference type="SAM" id="Phobius"/>
    </source>
</evidence>
<dbReference type="InterPro" id="IPR016187">
    <property type="entry name" value="CTDL_fold"/>
</dbReference>
<keyword evidence="2" id="KW-1015">Disulfide bond</keyword>
<keyword evidence="3" id="KW-0325">Glycoprotein</keyword>
<keyword evidence="5" id="KW-0812">Transmembrane</keyword>
<dbReference type="InterPro" id="IPR016186">
    <property type="entry name" value="C-type_lectin-like/link_sf"/>
</dbReference>
<keyword evidence="8" id="KW-1185">Reference proteome</keyword>
<comment type="caution">
    <text evidence="7">The sequence shown here is derived from an EMBL/GenBank/DDBJ whole genome shotgun (WGS) entry which is preliminary data.</text>
</comment>
<dbReference type="EMBL" id="JABFDY010000028">
    <property type="protein sequence ID" value="KAF7686746.1"/>
    <property type="molecule type" value="Genomic_DNA"/>
</dbReference>
<feature type="domain" description="C-type lectin" evidence="6">
    <location>
        <begin position="134"/>
        <end position="249"/>
    </location>
</feature>
<name>A0A8T0A6S5_SILME</name>
<gene>
    <name evidence="7" type="ORF">HF521_015139</name>
</gene>
<evidence type="ECO:0000256" key="1">
    <source>
        <dbReference type="ARBA" id="ARBA00022734"/>
    </source>
</evidence>
<evidence type="ECO:0000256" key="4">
    <source>
        <dbReference type="SAM" id="Coils"/>
    </source>
</evidence>
<dbReference type="Gene3D" id="1.20.5.400">
    <property type="match status" value="1"/>
</dbReference>
<dbReference type="InterPro" id="IPR052309">
    <property type="entry name" value="C-type_Lectin_Domain_Fam1"/>
</dbReference>
<dbReference type="Proteomes" id="UP000606274">
    <property type="component" value="Unassembled WGS sequence"/>
</dbReference>
<evidence type="ECO:0000313" key="8">
    <source>
        <dbReference type="Proteomes" id="UP000606274"/>
    </source>
</evidence>
<feature type="transmembrane region" description="Helical" evidence="5">
    <location>
        <begin position="59"/>
        <end position="83"/>
    </location>
</feature>
<proteinExistence type="predicted"/>
<dbReference type="PROSITE" id="PS50041">
    <property type="entry name" value="C_TYPE_LECTIN_2"/>
    <property type="match status" value="1"/>
</dbReference>
<evidence type="ECO:0000256" key="3">
    <source>
        <dbReference type="ARBA" id="ARBA00023180"/>
    </source>
</evidence>
<dbReference type="Gene3D" id="3.10.100.10">
    <property type="entry name" value="Mannose-Binding Protein A, subunit A"/>
    <property type="match status" value="1"/>
</dbReference>